<feature type="transmembrane region" description="Helical" evidence="1">
    <location>
        <begin position="12"/>
        <end position="29"/>
    </location>
</feature>
<protein>
    <submittedName>
        <fullName evidence="2">Uncharacterized protein</fullName>
    </submittedName>
</protein>
<dbReference type="EMBL" id="WIND01000017">
    <property type="protein sequence ID" value="MSU91298.1"/>
    <property type="molecule type" value="Genomic_DNA"/>
</dbReference>
<sequence>MTNSVPLKPTATPYALLLAFHAVLGGLVLSSADSKLYFFGTPLLIALCGTAIAQFARNVEYLRWAGTGMAFWGGLIILSGFINDGGRTSSGEWVLIAIG</sequence>
<comment type="caution">
    <text evidence="2">The sequence shown here is derived from an EMBL/GenBank/DDBJ whole genome shotgun (WGS) entry which is preliminary data.</text>
</comment>
<feature type="transmembrane region" description="Helical" evidence="1">
    <location>
        <begin position="36"/>
        <end position="55"/>
    </location>
</feature>
<evidence type="ECO:0000313" key="2">
    <source>
        <dbReference type="EMBL" id="MSU91298.1"/>
    </source>
</evidence>
<evidence type="ECO:0000256" key="1">
    <source>
        <dbReference type="SAM" id="Phobius"/>
    </source>
</evidence>
<feature type="transmembrane region" description="Helical" evidence="1">
    <location>
        <begin position="61"/>
        <end position="82"/>
    </location>
</feature>
<dbReference type="RefSeq" id="WP_154448303.1">
    <property type="nucleotide sequence ID" value="NZ_WIND01000017.1"/>
</dbReference>
<reference evidence="2 3" key="1">
    <citation type="submission" date="2019-10" db="EMBL/GenBank/DDBJ databases">
        <title>Cognatihalovulum marinum gen. nov. sp. nov., a new member of the family Rhodobacteraceae isolated from deep seawater of the Northwest Indian Ocean.</title>
        <authorList>
            <person name="Ruan C."/>
            <person name="Wang J."/>
            <person name="Zheng X."/>
            <person name="Song L."/>
            <person name="Zhu Y."/>
            <person name="Huang Y."/>
            <person name="Lu Z."/>
            <person name="Du W."/>
            <person name="Huang L."/>
            <person name="Dai X."/>
        </authorList>
    </citation>
    <scope>NUCLEOTIDE SEQUENCE [LARGE SCALE GENOMIC DNA]</scope>
    <source>
        <strain evidence="2 3">2CG4</strain>
    </source>
</reference>
<dbReference type="Proteomes" id="UP000474957">
    <property type="component" value="Unassembled WGS sequence"/>
</dbReference>
<organism evidence="2 3">
    <name type="scientific">Halovulum marinum</name>
    <dbReference type="NCBI Taxonomy" id="2662447"/>
    <lineage>
        <taxon>Bacteria</taxon>
        <taxon>Pseudomonadati</taxon>
        <taxon>Pseudomonadota</taxon>
        <taxon>Alphaproteobacteria</taxon>
        <taxon>Rhodobacterales</taxon>
        <taxon>Paracoccaceae</taxon>
        <taxon>Halovulum</taxon>
    </lineage>
</organism>
<name>A0A6L5Z419_9RHOB</name>
<evidence type="ECO:0000313" key="3">
    <source>
        <dbReference type="Proteomes" id="UP000474957"/>
    </source>
</evidence>
<accession>A0A6L5Z419</accession>
<keyword evidence="1" id="KW-1133">Transmembrane helix</keyword>
<keyword evidence="1" id="KW-0472">Membrane</keyword>
<keyword evidence="3" id="KW-1185">Reference proteome</keyword>
<dbReference type="AlphaFoldDB" id="A0A6L5Z419"/>
<proteinExistence type="predicted"/>
<gene>
    <name evidence="2" type="ORF">GE300_17085</name>
</gene>
<keyword evidence="1" id="KW-0812">Transmembrane</keyword>